<protein>
    <submittedName>
        <fullName evidence="2">Uncharacterized protein</fullName>
    </submittedName>
</protein>
<keyword evidence="1" id="KW-1133">Transmembrane helix</keyword>
<dbReference type="KEGG" id="parq:DSM112329_00954"/>
<keyword evidence="1" id="KW-0472">Membrane</keyword>
<dbReference type="RefSeq" id="WP_354700669.1">
    <property type="nucleotide sequence ID" value="NZ_CP114014.1"/>
</dbReference>
<organism evidence="2">
    <name type="scientific">Paraconexibacter sp. AEG42_29</name>
    <dbReference type="NCBI Taxonomy" id="2997339"/>
    <lineage>
        <taxon>Bacteria</taxon>
        <taxon>Bacillati</taxon>
        <taxon>Actinomycetota</taxon>
        <taxon>Thermoleophilia</taxon>
        <taxon>Solirubrobacterales</taxon>
        <taxon>Paraconexibacteraceae</taxon>
        <taxon>Paraconexibacter</taxon>
    </lineage>
</organism>
<feature type="transmembrane region" description="Helical" evidence="1">
    <location>
        <begin position="289"/>
        <end position="308"/>
    </location>
</feature>
<feature type="transmembrane region" description="Helical" evidence="1">
    <location>
        <begin position="314"/>
        <end position="332"/>
    </location>
</feature>
<feature type="transmembrane region" description="Helical" evidence="1">
    <location>
        <begin position="69"/>
        <end position="91"/>
    </location>
</feature>
<feature type="transmembrane region" description="Helical" evidence="1">
    <location>
        <begin position="339"/>
        <end position="360"/>
    </location>
</feature>
<feature type="transmembrane region" description="Helical" evidence="1">
    <location>
        <begin position="28"/>
        <end position="48"/>
    </location>
</feature>
<feature type="transmembrane region" description="Helical" evidence="1">
    <location>
        <begin position="154"/>
        <end position="174"/>
    </location>
</feature>
<evidence type="ECO:0000313" key="2">
    <source>
        <dbReference type="EMBL" id="XAY04125.1"/>
    </source>
</evidence>
<accession>A0AAU7AR07</accession>
<name>A0AAU7AR07_9ACTN</name>
<reference evidence="2" key="1">
    <citation type="submission" date="2022-12" db="EMBL/GenBank/DDBJ databases">
        <title>Paraconexibacter alkalitolerans sp. nov. and Baekduia alba sp. nov., isolated from soil and emended description of the genera Paraconexibacter (Chun et al., 2020) and Baekduia (An et al., 2020).</title>
        <authorList>
            <person name="Vieira S."/>
            <person name="Huber K.J."/>
            <person name="Geppert A."/>
            <person name="Wolf J."/>
            <person name="Neumann-Schaal M."/>
            <person name="Muesken M."/>
            <person name="Overmann J."/>
        </authorList>
    </citation>
    <scope>NUCLEOTIDE SEQUENCE</scope>
    <source>
        <strain evidence="2">AEG42_29</strain>
    </source>
</reference>
<feature type="transmembrane region" description="Helical" evidence="1">
    <location>
        <begin position="262"/>
        <end position="282"/>
    </location>
</feature>
<feature type="transmembrane region" description="Helical" evidence="1">
    <location>
        <begin position="111"/>
        <end position="133"/>
    </location>
</feature>
<feature type="transmembrane region" description="Helical" evidence="1">
    <location>
        <begin position="194"/>
        <end position="212"/>
    </location>
</feature>
<sequence length="636" mass="66224">MSTFLAAAEAVTAAGAKPAGGAPIRDILVVGVGTNVLTVLLIALIVAYRRGGAPRFRRFESAVERAVGLPGWAAIPGFGAIGFALLTIWGATWDIGLHIDVGRDEGPLGTAAHYPLLFGLFGMFLMGVLSIGLAPRDPAKSSVVAFRMPGVGTVPAAGALLASASAFAMAGFPLDDVWHRIFGQDVTLWGPTHTMFIGGVLAAGAGAALLLAEGARASGSEPFRGRGVLRRPVAAVLAGIFLYLWTAAMHEFNWGVPQYRELWQPLLLAFGGAQALVLARVLGGRGGTLAALGIWLPMQLAMVLAIGGPLETTAPAMPLFIAEALIIEAIAARRWNDPVRFGAACGVGVGTLGLAANYGWSHVVMPLPWQPSLLTEAIPVAIAAGVAGGVLGALMAQALLGNLPSGRRPLAIAVLASVVAVGLGVNAAITEAPSGVTGTVALSNEREAVTAGGDRTTVADLTFSTNRPDLTTDADWVYVLGWQGGGRYLNRLKAVGDGVFRTTEPVPVGGEWKSFVRVAKGRVMLSAPVRMPADAAVDFAGFAAPAVGTTATRTMLRDTKLMQIERKEDGPTWAWMPAMLLVLGLDLSLWVFMAFISVRIGRMAGRPGTIDTPRGLLVDQADRALDAARRRIPTRA</sequence>
<feature type="transmembrane region" description="Helical" evidence="1">
    <location>
        <begin position="410"/>
        <end position="429"/>
    </location>
</feature>
<gene>
    <name evidence="2" type="ORF">DSM112329_00954</name>
</gene>
<evidence type="ECO:0000256" key="1">
    <source>
        <dbReference type="SAM" id="Phobius"/>
    </source>
</evidence>
<feature type="transmembrane region" description="Helical" evidence="1">
    <location>
        <begin position="380"/>
        <end position="403"/>
    </location>
</feature>
<dbReference type="EMBL" id="CP114014">
    <property type="protein sequence ID" value="XAY04125.1"/>
    <property type="molecule type" value="Genomic_DNA"/>
</dbReference>
<feature type="transmembrane region" description="Helical" evidence="1">
    <location>
        <begin position="573"/>
        <end position="596"/>
    </location>
</feature>
<proteinExistence type="predicted"/>
<feature type="transmembrane region" description="Helical" evidence="1">
    <location>
        <begin position="233"/>
        <end position="250"/>
    </location>
</feature>
<dbReference type="AlphaFoldDB" id="A0AAU7AR07"/>
<keyword evidence="1" id="KW-0812">Transmembrane</keyword>